<keyword evidence="8" id="KW-1185">Reference proteome</keyword>
<dbReference type="InterPro" id="IPR022791">
    <property type="entry name" value="L-PG_synthase/AglD"/>
</dbReference>
<protein>
    <recommendedName>
        <fullName evidence="9">Lysylphosphatidylglycerol synthase TM region</fullName>
    </recommendedName>
</protein>
<keyword evidence="5 6" id="KW-0472">Membrane</keyword>
<accession>A0A1T5LEM3</accession>
<dbReference type="GO" id="GO:0005886">
    <property type="term" value="C:plasma membrane"/>
    <property type="evidence" value="ECO:0007669"/>
    <property type="project" value="UniProtKB-SubCell"/>
</dbReference>
<evidence type="ECO:0000256" key="3">
    <source>
        <dbReference type="ARBA" id="ARBA00022692"/>
    </source>
</evidence>
<feature type="transmembrane region" description="Helical" evidence="6">
    <location>
        <begin position="46"/>
        <end position="63"/>
    </location>
</feature>
<feature type="transmembrane region" description="Helical" evidence="6">
    <location>
        <begin position="252"/>
        <end position="272"/>
    </location>
</feature>
<dbReference type="Pfam" id="PF03706">
    <property type="entry name" value="LPG_synthase_TM"/>
    <property type="match status" value="1"/>
</dbReference>
<feature type="transmembrane region" description="Helical" evidence="6">
    <location>
        <begin position="172"/>
        <end position="191"/>
    </location>
</feature>
<evidence type="ECO:0000313" key="8">
    <source>
        <dbReference type="Proteomes" id="UP000190961"/>
    </source>
</evidence>
<gene>
    <name evidence="7" type="ORF">SAMN05660236_2992</name>
</gene>
<keyword evidence="2" id="KW-1003">Cell membrane</keyword>
<organism evidence="7 8">
    <name type="scientific">Ohtaekwangia koreensis</name>
    <dbReference type="NCBI Taxonomy" id="688867"/>
    <lineage>
        <taxon>Bacteria</taxon>
        <taxon>Pseudomonadati</taxon>
        <taxon>Bacteroidota</taxon>
        <taxon>Cytophagia</taxon>
        <taxon>Cytophagales</taxon>
        <taxon>Fulvivirgaceae</taxon>
        <taxon>Ohtaekwangia</taxon>
    </lineage>
</organism>
<feature type="transmembrane region" description="Helical" evidence="6">
    <location>
        <begin position="7"/>
        <end position="26"/>
    </location>
</feature>
<sequence length="336" mass="37416">MSSRLKALVQYTVIFAITFLLIWFSLRGLQGENKLDYLKHTWNSAHKGWLLAMAGISILSHLLRAERWRMLMAPAGHHPKLSHSFFSLMVGYLVNLVIPRGGELSRCYNLYKLDKTPVDMSFGTVVVERIIDMLCLLVLIGISFAVESEKLFSFINTLPIGTSSANSSRINLLLYIGIGCIVLALVLFLYLRQNQKVRGFISKTWKGFKQGLSSVFQLKNKSLFLTYSVLIWVLYFLTSYTVLKAFPSTSELGFGAVLSLFAIGSIAMAAPLPGGTGSYHVLVPQGLVFLYSIPQTEAVAFTFIFHGWQTAIMILCGAISLLITSYIVRKKDTSST</sequence>
<dbReference type="PANTHER" id="PTHR39087:SF2">
    <property type="entry name" value="UPF0104 MEMBRANE PROTEIN MJ1595"/>
    <property type="match status" value="1"/>
</dbReference>
<feature type="transmembrane region" description="Helical" evidence="6">
    <location>
        <begin position="224"/>
        <end position="243"/>
    </location>
</feature>
<dbReference type="AlphaFoldDB" id="A0A1T5LEM3"/>
<evidence type="ECO:0000256" key="2">
    <source>
        <dbReference type="ARBA" id="ARBA00022475"/>
    </source>
</evidence>
<dbReference type="PANTHER" id="PTHR39087">
    <property type="entry name" value="UPF0104 MEMBRANE PROTEIN MJ1595"/>
    <property type="match status" value="1"/>
</dbReference>
<evidence type="ECO:0000256" key="5">
    <source>
        <dbReference type="ARBA" id="ARBA00023136"/>
    </source>
</evidence>
<comment type="subcellular location">
    <subcellularLocation>
        <location evidence="1">Cell membrane</location>
        <topology evidence="1">Multi-pass membrane protein</topology>
    </subcellularLocation>
</comment>
<evidence type="ECO:0000256" key="4">
    <source>
        <dbReference type="ARBA" id="ARBA00022989"/>
    </source>
</evidence>
<reference evidence="7 8" key="1">
    <citation type="submission" date="2017-02" db="EMBL/GenBank/DDBJ databases">
        <authorList>
            <person name="Peterson S.W."/>
        </authorList>
    </citation>
    <scope>NUCLEOTIDE SEQUENCE [LARGE SCALE GENOMIC DNA]</scope>
    <source>
        <strain evidence="7 8">DSM 25262</strain>
    </source>
</reference>
<dbReference type="NCBIfam" id="TIGR00374">
    <property type="entry name" value="flippase-like domain"/>
    <property type="match status" value="1"/>
</dbReference>
<dbReference type="EMBL" id="FUZU01000002">
    <property type="protein sequence ID" value="SKC73838.1"/>
    <property type="molecule type" value="Genomic_DNA"/>
</dbReference>
<feature type="transmembrane region" description="Helical" evidence="6">
    <location>
        <begin position="308"/>
        <end position="328"/>
    </location>
</feature>
<keyword evidence="4 6" id="KW-1133">Transmembrane helix</keyword>
<evidence type="ECO:0000313" key="7">
    <source>
        <dbReference type="EMBL" id="SKC73838.1"/>
    </source>
</evidence>
<keyword evidence="3 6" id="KW-0812">Transmembrane</keyword>
<dbReference type="Proteomes" id="UP000190961">
    <property type="component" value="Unassembled WGS sequence"/>
</dbReference>
<dbReference type="RefSeq" id="WP_079687557.1">
    <property type="nucleotide sequence ID" value="NZ_FUZU01000002.1"/>
</dbReference>
<name>A0A1T5LEM3_9BACT</name>
<evidence type="ECO:0000256" key="6">
    <source>
        <dbReference type="SAM" id="Phobius"/>
    </source>
</evidence>
<evidence type="ECO:0000256" key="1">
    <source>
        <dbReference type="ARBA" id="ARBA00004651"/>
    </source>
</evidence>
<feature type="transmembrane region" description="Helical" evidence="6">
    <location>
        <begin position="122"/>
        <end position="146"/>
    </location>
</feature>
<dbReference type="OrthoDB" id="9812094at2"/>
<dbReference type="STRING" id="688867.SAMN05660236_2992"/>
<evidence type="ECO:0008006" key="9">
    <source>
        <dbReference type="Google" id="ProtNLM"/>
    </source>
</evidence>
<proteinExistence type="predicted"/>